<dbReference type="STRING" id="1147741.A0A0R3RX51"/>
<evidence type="ECO:0000256" key="3">
    <source>
        <dbReference type="SAM" id="Coils"/>
    </source>
</evidence>
<feature type="region of interest" description="Disordered" evidence="4">
    <location>
        <begin position="31"/>
        <end position="215"/>
    </location>
</feature>
<dbReference type="Pfam" id="PF15898">
    <property type="entry name" value="PRKG1_interact"/>
    <property type="match status" value="1"/>
</dbReference>
<feature type="coiled-coil region" evidence="3">
    <location>
        <begin position="339"/>
        <end position="376"/>
    </location>
</feature>
<feature type="coiled-coil region" evidence="3">
    <location>
        <begin position="277"/>
        <end position="307"/>
    </location>
</feature>
<keyword evidence="6" id="KW-1185">Reference proteome</keyword>
<feature type="compositionally biased region" description="Basic residues" evidence="4">
    <location>
        <begin position="160"/>
        <end position="171"/>
    </location>
</feature>
<dbReference type="GO" id="GO:0019208">
    <property type="term" value="F:phosphatase regulator activity"/>
    <property type="evidence" value="ECO:0007669"/>
    <property type="project" value="TreeGrafter"/>
</dbReference>
<protein>
    <submittedName>
        <fullName evidence="7">PRKG1_interact domain-containing protein</fullName>
    </submittedName>
</protein>
<reference evidence="7" key="1">
    <citation type="submission" date="2017-02" db="UniProtKB">
        <authorList>
            <consortium name="WormBaseParasite"/>
        </authorList>
    </citation>
    <scope>IDENTIFICATION</scope>
</reference>
<dbReference type="GO" id="GO:0019901">
    <property type="term" value="F:protein kinase binding"/>
    <property type="evidence" value="ECO:0007669"/>
    <property type="project" value="InterPro"/>
</dbReference>
<accession>A0A0R3RX51</accession>
<name>A0A0R3RX51_9BILA</name>
<feature type="compositionally biased region" description="Basic and acidic residues" evidence="4">
    <location>
        <begin position="131"/>
        <end position="148"/>
    </location>
</feature>
<dbReference type="InterPro" id="IPR031775">
    <property type="entry name" value="PRKG1_interact"/>
</dbReference>
<dbReference type="WBParaSite" id="EEL_0000678501-mRNA-1">
    <property type="protein sequence ID" value="EEL_0000678501-mRNA-1"/>
    <property type="gene ID" value="EEL_0000678501"/>
</dbReference>
<evidence type="ECO:0000259" key="5">
    <source>
        <dbReference type="Pfam" id="PF15898"/>
    </source>
</evidence>
<dbReference type="Gene3D" id="6.10.140.390">
    <property type="match status" value="1"/>
</dbReference>
<feature type="compositionally biased region" description="Basic and acidic residues" evidence="4">
    <location>
        <begin position="103"/>
        <end position="118"/>
    </location>
</feature>
<dbReference type="Proteomes" id="UP000050640">
    <property type="component" value="Unplaced"/>
</dbReference>
<evidence type="ECO:0000256" key="1">
    <source>
        <dbReference type="ARBA" id="ARBA00022473"/>
    </source>
</evidence>
<keyword evidence="3" id="KW-0175">Coiled coil</keyword>
<dbReference type="PANTHER" id="PTHR24179">
    <property type="entry name" value="PROTEIN PHOSPHATASE 1 REGULATORY SUBUNIT 12"/>
    <property type="match status" value="1"/>
</dbReference>
<evidence type="ECO:0000313" key="6">
    <source>
        <dbReference type="Proteomes" id="UP000050640"/>
    </source>
</evidence>
<organism evidence="6 7">
    <name type="scientific">Elaeophora elaphi</name>
    <dbReference type="NCBI Taxonomy" id="1147741"/>
    <lineage>
        <taxon>Eukaryota</taxon>
        <taxon>Metazoa</taxon>
        <taxon>Ecdysozoa</taxon>
        <taxon>Nematoda</taxon>
        <taxon>Chromadorea</taxon>
        <taxon>Rhabditida</taxon>
        <taxon>Spirurina</taxon>
        <taxon>Spiruromorpha</taxon>
        <taxon>Filarioidea</taxon>
        <taxon>Onchocercidae</taxon>
        <taxon>Elaeophora</taxon>
    </lineage>
</organism>
<sequence>MPLYRSSAIKGPLHPAFAHFQAAVRQSATSTANRSQPVTNACSLQTTVPSLSRGSLATPPMEPNMPNESEAERRSRAKRQRDSRRSTQGVTREQLRVATALTVRRDDKERERENEMQRNGRSSSSSLESTPLHEFEKRVEEERKDFDAKTYSSSQSLSAVRRRSQAPRTTRRVTGPVRIDDLQNEETSDDLAQKSGGDISSINTTAPSPPTADLSNPTTSYNFKDNALATIAYTQAALTGKVMTTQTNSIHIGGGTAASFQMLNSRAKCQDAAVDYKVLYEKEKQETERLRRRIEELSLEKSNSANNIALLKCNIGGRLTSVPSLNKSSSSTSMNDRERHNYEQRIAEMQYEIEELKKLEKSNDALRVENEALIRVLSKMSRQQSTPTWPR</sequence>
<feature type="domain" description="cGMP-dependent protein kinase interacting" evidence="5">
    <location>
        <begin position="275"/>
        <end position="382"/>
    </location>
</feature>
<feature type="compositionally biased region" description="Polar residues" evidence="4">
    <location>
        <begin position="31"/>
        <end position="55"/>
    </location>
</feature>
<dbReference type="PANTHER" id="PTHR24179:SF21">
    <property type="entry name" value="MYOSIN BINDING SUBUNIT, ISOFORM O"/>
    <property type="match status" value="1"/>
</dbReference>
<keyword evidence="1" id="KW-0217">Developmental protein</keyword>
<evidence type="ECO:0000313" key="7">
    <source>
        <dbReference type="WBParaSite" id="EEL_0000678501-mRNA-1"/>
    </source>
</evidence>
<dbReference type="AlphaFoldDB" id="A0A0R3RX51"/>
<dbReference type="CDD" id="cd21930">
    <property type="entry name" value="IPD_PPP1R12"/>
    <property type="match status" value="1"/>
</dbReference>
<evidence type="ECO:0000256" key="2">
    <source>
        <dbReference type="ARBA" id="ARBA00022737"/>
    </source>
</evidence>
<dbReference type="InterPro" id="IPR051226">
    <property type="entry name" value="PP1_Regulatory_Subunit"/>
</dbReference>
<dbReference type="GO" id="GO:0004857">
    <property type="term" value="F:enzyme inhibitor activity"/>
    <property type="evidence" value="ECO:0007669"/>
    <property type="project" value="TreeGrafter"/>
</dbReference>
<dbReference type="GO" id="GO:0005737">
    <property type="term" value="C:cytoplasm"/>
    <property type="evidence" value="ECO:0007669"/>
    <property type="project" value="TreeGrafter"/>
</dbReference>
<keyword evidence="2" id="KW-0677">Repeat</keyword>
<evidence type="ECO:0000256" key="4">
    <source>
        <dbReference type="SAM" id="MobiDB-lite"/>
    </source>
</evidence>
<proteinExistence type="predicted"/>